<dbReference type="EMBL" id="CM037619">
    <property type="protein sequence ID" value="KAH8008532.1"/>
    <property type="molecule type" value="Genomic_DNA"/>
</dbReference>
<name>A0ACB8FTA2_9SAUR</name>
<protein>
    <submittedName>
        <fullName evidence="1">Uncharacterized protein</fullName>
    </submittedName>
</protein>
<reference evidence="1" key="1">
    <citation type="submission" date="2021-08" db="EMBL/GenBank/DDBJ databases">
        <title>The first chromosome-level gecko genome reveals the dynamic sex chromosomes of Neotropical dwarf geckos (Sphaerodactylidae: Sphaerodactylus).</title>
        <authorList>
            <person name="Pinto B.J."/>
            <person name="Keating S.E."/>
            <person name="Gamble T."/>
        </authorList>
    </citation>
    <scope>NUCLEOTIDE SEQUENCE</scope>
    <source>
        <strain evidence="1">TG3544</strain>
    </source>
</reference>
<keyword evidence="2" id="KW-1185">Reference proteome</keyword>
<accession>A0ACB8FTA2</accession>
<comment type="caution">
    <text evidence="1">The sequence shown here is derived from an EMBL/GenBank/DDBJ whole genome shotgun (WGS) entry which is preliminary data.</text>
</comment>
<evidence type="ECO:0000313" key="2">
    <source>
        <dbReference type="Proteomes" id="UP000827872"/>
    </source>
</evidence>
<evidence type="ECO:0000313" key="1">
    <source>
        <dbReference type="EMBL" id="KAH8008532.1"/>
    </source>
</evidence>
<sequence length="117" mass="13085">MPEGASQRQHQERRQGRTPTLTSVSLSWVALTPTWRRTPISGELQPLVSCRFCFRQRPSCRPQLLVPLPPASLQDMPQEHLVAAAAPVEAWGLPTSALHTIPEWQRHPALDLTPLTP</sequence>
<proteinExistence type="predicted"/>
<gene>
    <name evidence="1" type="ORF">K3G42_029889</name>
</gene>
<organism evidence="1 2">
    <name type="scientific">Sphaerodactylus townsendi</name>
    <dbReference type="NCBI Taxonomy" id="933632"/>
    <lineage>
        <taxon>Eukaryota</taxon>
        <taxon>Metazoa</taxon>
        <taxon>Chordata</taxon>
        <taxon>Craniata</taxon>
        <taxon>Vertebrata</taxon>
        <taxon>Euteleostomi</taxon>
        <taxon>Lepidosauria</taxon>
        <taxon>Squamata</taxon>
        <taxon>Bifurcata</taxon>
        <taxon>Gekkota</taxon>
        <taxon>Sphaerodactylidae</taxon>
        <taxon>Sphaerodactylus</taxon>
    </lineage>
</organism>
<dbReference type="Proteomes" id="UP000827872">
    <property type="component" value="Linkage Group LG06"/>
</dbReference>